<comment type="caution">
    <text evidence="1">The sequence shown here is derived from an EMBL/GenBank/DDBJ whole genome shotgun (WGS) entry which is preliminary data.</text>
</comment>
<accession>A0A9X9M9A6</accession>
<dbReference type="Proteomes" id="UP000269945">
    <property type="component" value="Unassembled WGS sequence"/>
</dbReference>
<proteinExistence type="predicted"/>
<gene>
    <name evidence="1" type="ORF">BN2614_LOCUS2</name>
</gene>
<organism evidence="1 2">
    <name type="scientific">Gulo gulo</name>
    <name type="common">Wolverine</name>
    <name type="synonym">Gluton</name>
    <dbReference type="NCBI Taxonomy" id="48420"/>
    <lineage>
        <taxon>Eukaryota</taxon>
        <taxon>Metazoa</taxon>
        <taxon>Chordata</taxon>
        <taxon>Craniata</taxon>
        <taxon>Vertebrata</taxon>
        <taxon>Euteleostomi</taxon>
        <taxon>Mammalia</taxon>
        <taxon>Eutheria</taxon>
        <taxon>Laurasiatheria</taxon>
        <taxon>Carnivora</taxon>
        <taxon>Caniformia</taxon>
        <taxon>Musteloidea</taxon>
        <taxon>Mustelidae</taxon>
        <taxon>Guloninae</taxon>
        <taxon>Gulo</taxon>
    </lineage>
</organism>
<protein>
    <submittedName>
        <fullName evidence="1">Uncharacterized protein</fullName>
    </submittedName>
</protein>
<keyword evidence="2" id="KW-1185">Reference proteome</keyword>
<reference evidence="1 2" key="1">
    <citation type="submission" date="2018-10" db="EMBL/GenBank/DDBJ databases">
        <authorList>
            <person name="Ekblom R."/>
            <person name="Jareborg N."/>
        </authorList>
    </citation>
    <scope>NUCLEOTIDE SEQUENCE [LARGE SCALE GENOMIC DNA]</scope>
    <source>
        <tissue evidence="1">Muscle</tissue>
    </source>
</reference>
<dbReference type="AlphaFoldDB" id="A0A9X9M9A6"/>
<sequence>MDRECGARDLVALLAQGAGRTEGLAGSAERAGGRRVHRAALAPAGGRGAGGAARPLGGADVAPVLGGLLVLVVALPVYIRQPVPGLVLVLTLGQLLFTSGKLLSSAPALEAQESETPGRKRPIHQQRTWEGVLPGLGISSPEGLRGAPCGFAG</sequence>
<name>A0A9X9M9A6_GULGU</name>
<dbReference type="EMBL" id="CYRY02044755">
    <property type="protein sequence ID" value="VCX39882.1"/>
    <property type="molecule type" value="Genomic_DNA"/>
</dbReference>
<evidence type="ECO:0000313" key="2">
    <source>
        <dbReference type="Proteomes" id="UP000269945"/>
    </source>
</evidence>
<evidence type="ECO:0000313" key="1">
    <source>
        <dbReference type="EMBL" id="VCX39882.1"/>
    </source>
</evidence>